<dbReference type="PANTHER" id="PTHR30055:SF223">
    <property type="entry name" value="HTH-TYPE TRANSCRIPTIONAL REGULATOR UIDR"/>
    <property type="match status" value="1"/>
</dbReference>
<sequence length="224" mass="24375">MGDQVTPPPSDRREALKARHRRAIVDAAKALMTEISGTSFTVDQLAERADVSRRTVFNHFSTTDEIVLEAFGAMIGRIVDSIDANLASQIAGWSGATPVFDQLAEALRATDLVTPIVEITRIFDGENASFAARKAVLFERAMQDMGTRISETALRHHPSADPFQVEVMCGALVSGALVVHRHWAEATGGVDTPESRRVWSELLDRLIAVTRSGFGSMPGDQRTS</sequence>
<feature type="DNA-binding region" description="H-T-H motif" evidence="2">
    <location>
        <begin position="41"/>
        <end position="60"/>
    </location>
</feature>
<keyword evidence="1 2" id="KW-0238">DNA-binding</keyword>
<name>A0A3N0EC32_9ACTN</name>
<dbReference type="SUPFAM" id="SSF46689">
    <property type="entry name" value="Homeodomain-like"/>
    <property type="match status" value="1"/>
</dbReference>
<feature type="domain" description="HTH tetR-type" evidence="3">
    <location>
        <begin position="18"/>
        <end position="78"/>
    </location>
</feature>
<dbReference type="Gene3D" id="1.10.357.10">
    <property type="entry name" value="Tetracycline Repressor, domain 2"/>
    <property type="match status" value="1"/>
</dbReference>
<dbReference type="GO" id="GO:0003700">
    <property type="term" value="F:DNA-binding transcription factor activity"/>
    <property type="evidence" value="ECO:0007669"/>
    <property type="project" value="TreeGrafter"/>
</dbReference>
<organism evidence="4 5">
    <name type="scientific">Halostreptopolyspora alba</name>
    <dbReference type="NCBI Taxonomy" id="2487137"/>
    <lineage>
        <taxon>Bacteria</taxon>
        <taxon>Bacillati</taxon>
        <taxon>Actinomycetota</taxon>
        <taxon>Actinomycetes</taxon>
        <taxon>Streptosporangiales</taxon>
        <taxon>Nocardiopsidaceae</taxon>
        <taxon>Halostreptopolyspora</taxon>
    </lineage>
</organism>
<dbReference type="PANTHER" id="PTHR30055">
    <property type="entry name" value="HTH-TYPE TRANSCRIPTIONAL REGULATOR RUTR"/>
    <property type="match status" value="1"/>
</dbReference>
<keyword evidence="5" id="KW-1185">Reference proteome</keyword>
<comment type="caution">
    <text evidence="4">The sequence shown here is derived from an EMBL/GenBank/DDBJ whole genome shotgun (WGS) entry which is preliminary data.</text>
</comment>
<reference evidence="4 5" key="1">
    <citation type="submission" date="2018-11" db="EMBL/GenBank/DDBJ databases">
        <title>The genome draft of YIM 96095.</title>
        <authorList>
            <person name="Tang S.-K."/>
            <person name="Chunyu W.-X."/>
            <person name="Feng Y.-Z."/>
        </authorList>
    </citation>
    <scope>NUCLEOTIDE SEQUENCE [LARGE SCALE GENOMIC DNA]</scope>
    <source>
        <strain evidence="4 5">YIM 96095</strain>
    </source>
</reference>
<evidence type="ECO:0000313" key="5">
    <source>
        <dbReference type="Proteomes" id="UP000269198"/>
    </source>
</evidence>
<protein>
    <submittedName>
        <fullName evidence="4">TetR/AcrR family transcriptional regulator</fullName>
    </submittedName>
</protein>
<dbReference type="PROSITE" id="PS50977">
    <property type="entry name" value="HTH_TETR_2"/>
    <property type="match status" value="1"/>
</dbReference>
<dbReference type="GO" id="GO:0000976">
    <property type="term" value="F:transcription cis-regulatory region binding"/>
    <property type="evidence" value="ECO:0007669"/>
    <property type="project" value="TreeGrafter"/>
</dbReference>
<dbReference type="AlphaFoldDB" id="A0A3N0EC32"/>
<evidence type="ECO:0000256" key="2">
    <source>
        <dbReference type="PROSITE-ProRule" id="PRU00335"/>
    </source>
</evidence>
<proteinExistence type="predicted"/>
<gene>
    <name evidence="4" type="ORF">EFW17_09405</name>
</gene>
<dbReference type="OrthoDB" id="8688418at2"/>
<dbReference type="Proteomes" id="UP000269198">
    <property type="component" value="Unassembled WGS sequence"/>
</dbReference>
<dbReference type="InterPro" id="IPR050109">
    <property type="entry name" value="HTH-type_TetR-like_transc_reg"/>
</dbReference>
<accession>A0A3N0EC32</accession>
<evidence type="ECO:0000313" key="4">
    <source>
        <dbReference type="EMBL" id="RNL85289.1"/>
    </source>
</evidence>
<dbReference type="Pfam" id="PF00440">
    <property type="entry name" value="TetR_N"/>
    <property type="match status" value="1"/>
</dbReference>
<dbReference type="EMBL" id="RJMB01000007">
    <property type="protein sequence ID" value="RNL85289.1"/>
    <property type="molecule type" value="Genomic_DNA"/>
</dbReference>
<evidence type="ECO:0000256" key="1">
    <source>
        <dbReference type="ARBA" id="ARBA00023125"/>
    </source>
</evidence>
<dbReference type="RefSeq" id="WP_123200944.1">
    <property type="nucleotide sequence ID" value="NZ_RJMB01000007.1"/>
</dbReference>
<dbReference type="InterPro" id="IPR001647">
    <property type="entry name" value="HTH_TetR"/>
</dbReference>
<evidence type="ECO:0000259" key="3">
    <source>
        <dbReference type="PROSITE" id="PS50977"/>
    </source>
</evidence>
<dbReference type="InterPro" id="IPR009057">
    <property type="entry name" value="Homeodomain-like_sf"/>
</dbReference>